<dbReference type="AlphaFoldDB" id="A0A397S2Z1"/>
<dbReference type="OrthoDB" id="2431346at2759"/>
<evidence type="ECO:0000313" key="1">
    <source>
        <dbReference type="EMBL" id="RIA79089.1"/>
    </source>
</evidence>
<reference evidence="1 2" key="1">
    <citation type="submission" date="2018-06" db="EMBL/GenBank/DDBJ databases">
        <title>Comparative genomics reveals the genomic features of Rhizophagus irregularis, R. cerebriforme, R. diaphanum and Gigaspora rosea, and their symbiotic lifestyle signature.</title>
        <authorList>
            <person name="Morin E."/>
            <person name="San Clemente H."/>
            <person name="Chen E.C.H."/>
            <person name="De La Providencia I."/>
            <person name="Hainaut M."/>
            <person name="Kuo A."/>
            <person name="Kohler A."/>
            <person name="Murat C."/>
            <person name="Tang N."/>
            <person name="Roy S."/>
            <person name="Loubradou J."/>
            <person name="Henrissat B."/>
            <person name="Grigoriev I.V."/>
            <person name="Corradi N."/>
            <person name="Roux C."/>
            <person name="Martin F.M."/>
        </authorList>
    </citation>
    <scope>NUCLEOTIDE SEQUENCE [LARGE SCALE GENOMIC DNA]</scope>
    <source>
        <strain evidence="1 2">DAOM 227022</strain>
    </source>
</reference>
<name>A0A397S2Z1_9GLOM</name>
<comment type="caution">
    <text evidence="1">The sequence shown here is derived from an EMBL/GenBank/DDBJ whole genome shotgun (WGS) entry which is preliminary data.</text>
</comment>
<dbReference type="Proteomes" id="UP000265703">
    <property type="component" value="Unassembled WGS sequence"/>
</dbReference>
<gene>
    <name evidence="1" type="ORF">C1645_841547</name>
</gene>
<keyword evidence="2" id="KW-1185">Reference proteome</keyword>
<proteinExistence type="predicted"/>
<organism evidence="1 2">
    <name type="scientific">Glomus cerebriforme</name>
    <dbReference type="NCBI Taxonomy" id="658196"/>
    <lineage>
        <taxon>Eukaryota</taxon>
        <taxon>Fungi</taxon>
        <taxon>Fungi incertae sedis</taxon>
        <taxon>Mucoromycota</taxon>
        <taxon>Glomeromycotina</taxon>
        <taxon>Glomeromycetes</taxon>
        <taxon>Glomerales</taxon>
        <taxon>Glomeraceae</taxon>
        <taxon>Glomus</taxon>
    </lineage>
</organism>
<dbReference type="EMBL" id="QKYT01001569">
    <property type="protein sequence ID" value="RIA79089.1"/>
    <property type="molecule type" value="Genomic_DNA"/>
</dbReference>
<evidence type="ECO:0000313" key="2">
    <source>
        <dbReference type="Proteomes" id="UP000265703"/>
    </source>
</evidence>
<accession>A0A397S2Z1</accession>
<sequence>MTTFSTESFTTTTKIIEQILIHPEDSNSNNNSNNVREDKSSIKEYQDILNMLADDNNITYNYALYETFRLMESLNGRPKEEINEEIVKDFVSKAAVHLSNIKWIHYGKSTARLELILHTMSSVLHILSQFISMVDVDTRTSLYKSVSKFWEIYRNTNYINANIMFTLREIRTCLRKIKDDQSAAGMLMRQGPKFIDVVIRALQSEYLAAFGSLVSALNFEYAAGEWYFDWEDIREKYFVLRQQSLKNDKEIKRFYKKLYKLTIKEFEKVERKDTKYRNFEYKMLKSGGVMIGSSLPDHIDTLLIGYLHLIQRILEDFFPQLKRHIKEIVSFCNKIIETNVKKQLTFKAVEILYVIKENRENEEIKDEVK</sequence>
<protein>
    <submittedName>
        <fullName evidence="1">Uncharacterized protein</fullName>
    </submittedName>
</protein>